<evidence type="ECO:0000256" key="1">
    <source>
        <dbReference type="SAM" id="Phobius"/>
    </source>
</evidence>
<dbReference type="Proteomes" id="UP000033661">
    <property type="component" value="Unassembled WGS sequence"/>
</dbReference>
<dbReference type="RefSeq" id="WP_045798739.1">
    <property type="nucleotide sequence ID" value="NZ_LAOI01000001.1"/>
</dbReference>
<keyword evidence="1" id="KW-0472">Membrane</keyword>
<sequence length="122" mass="12879">MNLRKLNEELIDYNMSLRLLFMVLGLAIITMSMDSLAAASIGDPVGAALCNVILVFRGNTARGIAVVGIIVLGIQTLRGKLQWEVALVIVAAIIILFKAPDIVSMVSDSTSNANCGTTSVTS</sequence>
<dbReference type="AlphaFoldDB" id="A0A0F3Q9M1"/>
<organism evidence="2 3">
    <name type="scientific">Rickettsia bellii str. RML An4</name>
    <dbReference type="NCBI Taxonomy" id="1359193"/>
    <lineage>
        <taxon>Bacteria</taxon>
        <taxon>Pseudomonadati</taxon>
        <taxon>Pseudomonadota</taxon>
        <taxon>Alphaproteobacteria</taxon>
        <taxon>Rickettsiales</taxon>
        <taxon>Rickettsiaceae</taxon>
        <taxon>Rickettsieae</taxon>
        <taxon>Rickettsia</taxon>
        <taxon>belli group</taxon>
    </lineage>
</organism>
<comment type="caution">
    <text evidence="2">The sequence shown here is derived from an EMBL/GenBank/DDBJ whole genome shotgun (WGS) entry which is preliminary data.</text>
</comment>
<dbReference type="Pfam" id="PF04956">
    <property type="entry name" value="TrbC"/>
    <property type="match status" value="1"/>
</dbReference>
<keyword evidence="1" id="KW-1133">Transmembrane helix</keyword>
<name>A0A0F3Q9M1_RICBE</name>
<keyword evidence="1" id="KW-0812">Transmembrane</keyword>
<keyword evidence="3" id="KW-1185">Reference proteome</keyword>
<gene>
    <name evidence="2" type="ORF">RBEAN4_0214</name>
</gene>
<feature type="transmembrane region" description="Helical" evidence="1">
    <location>
        <begin position="52"/>
        <end position="74"/>
    </location>
</feature>
<evidence type="ECO:0000313" key="3">
    <source>
        <dbReference type="Proteomes" id="UP000033661"/>
    </source>
</evidence>
<reference evidence="2 3" key="1">
    <citation type="submission" date="2015-02" db="EMBL/GenBank/DDBJ databases">
        <title>Genome Sequencing of Rickettsiales.</title>
        <authorList>
            <person name="Daugherty S.C."/>
            <person name="Su Q."/>
            <person name="Abolude K."/>
            <person name="Beier-Sexton M."/>
            <person name="Carlyon J.A."/>
            <person name="Carter R."/>
            <person name="Day N.P."/>
            <person name="Dumler S.J."/>
            <person name="Dyachenko V."/>
            <person name="Godinez A."/>
            <person name="Kurtti T.J."/>
            <person name="Lichay M."/>
            <person name="Mullins K.E."/>
            <person name="Ott S."/>
            <person name="Pappas-Brown V."/>
            <person name="Paris D.H."/>
            <person name="Patel P."/>
            <person name="Richards A.L."/>
            <person name="Sadzewicz L."/>
            <person name="Sears K."/>
            <person name="Seidman D."/>
            <person name="Sengamalay N."/>
            <person name="Stenos J."/>
            <person name="Tallon L.J."/>
            <person name="Vincent G."/>
            <person name="Fraser C.M."/>
            <person name="Munderloh U."/>
            <person name="Dunning-Hotopp J.C."/>
        </authorList>
    </citation>
    <scope>NUCLEOTIDE SEQUENCE [LARGE SCALE GENOMIC DNA]</scope>
    <source>
        <strain evidence="2 3">RML An4</strain>
    </source>
</reference>
<proteinExistence type="predicted"/>
<feature type="transmembrane region" description="Helical" evidence="1">
    <location>
        <begin position="81"/>
        <end position="99"/>
    </location>
</feature>
<protein>
    <submittedName>
        <fullName evidence="2">TrbC/VIRB2 family protein</fullName>
    </submittedName>
</protein>
<dbReference type="EMBL" id="LAOI01000001">
    <property type="protein sequence ID" value="KJV89243.1"/>
    <property type="molecule type" value="Genomic_DNA"/>
</dbReference>
<dbReference type="InterPro" id="IPR007039">
    <property type="entry name" value="TrbC/VirB2"/>
</dbReference>
<accession>A0A0F3Q9M1</accession>
<evidence type="ECO:0000313" key="2">
    <source>
        <dbReference type="EMBL" id="KJV89243.1"/>
    </source>
</evidence>
<dbReference type="PATRIC" id="fig|1359193.3.peg.203"/>